<proteinExistence type="predicted"/>
<organism evidence="1 2">
    <name type="scientific">Nezara viridula</name>
    <name type="common">Southern green stink bug</name>
    <name type="synonym">Cimex viridulus</name>
    <dbReference type="NCBI Taxonomy" id="85310"/>
    <lineage>
        <taxon>Eukaryota</taxon>
        <taxon>Metazoa</taxon>
        <taxon>Ecdysozoa</taxon>
        <taxon>Arthropoda</taxon>
        <taxon>Hexapoda</taxon>
        <taxon>Insecta</taxon>
        <taxon>Pterygota</taxon>
        <taxon>Neoptera</taxon>
        <taxon>Paraneoptera</taxon>
        <taxon>Hemiptera</taxon>
        <taxon>Heteroptera</taxon>
        <taxon>Panheteroptera</taxon>
        <taxon>Pentatomomorpha</taxon>
        <taxon>Pentatomoidea</taxon>
        <taxon>Pentatomidae</taxon>
        <taxon>Pentatominae</taxon>
        <taxon>Nezara</taxon>
    </lineage>
</organism>
<sequence length="275" mass="30881">MAFLYVVYRREASIYASSAFDNIRRIGKFNPKNKNLSGNAVGRKALVVNLRIAGRVDLQYLQATVDAPYPRYCLPNVHESLLGEFRRVHQDTPSLESLQPHTSIPQVDLLLVRDSPLRQADGLQVCADVLLSRVMRTPVTLEGLGQLLQRRAAERLQVVHVLSQEIFEEIALLYPLGEQETELFRTLGKNILQHEVLDVALTPFQVVVVLLEPYVAGAALLGYLPGGLEEEALLGEGIEVHDRDLLDDELGRTEAHESLEVYHCRLHLANWPPLL</sequence>
<protein>
    <submittedName>
        <fullName evidence="1">Uncharacterized protein</fullName>
    </submittedName>
</protein>
<dbReference type="Proteomes" id="UP001152798">
    <property type="component" value="Chromosome 4"/>
</dbReference>
<evidence type="ECO:0000313" key="1">
    <source>
        <dbReference type="EMBL" id="CAH1398356.1"/>
    </source>
</evidence>
<gene>
    <name evidence="1" type="ORF">NEZAVI_LOCUS8024</name>
</gene>
<dbReference type="EMBL" id="OV725080">
    <property type="protein sequence ID" value="CAH1398356.1"/>
    <property type="molecule type" value="Genomic_DNA"/>
</dbReference>
<keyword evidence="2" id="KW-1185">Reference proteome</keyword>
<name>A0A9P0HAD0_NEZVI</name>
<reference evidence="1" key="1">
    <citation type="submission" date="2022-01" db="EMBL/GenBank/DDBJ databases">
        <authorList>
            <person name="King R."/>
        </authorList>
    </citation>
    <scope>NUCLEOTIDE SEQUENCE</scope>
</reference>
<evidence type="ECO:0000313" key="2">
    <source>
        <dbReference type="Proteomes" id="UP001152798"/>
    </source>
</evidence>
<accession>A0A9P0HAD0</accession>
<dbReference type="AlphaFoldDB" id="A0A9P0HAD0"/>